<dbReference type="Pfam" id="PF00534">
    <property type="entry name" value="Glycos_transf_1"/>
    <property type="match status" value="1"/>
</dbReference>
<dbReference type="Gene3D" id="3.40.50.2000">
    <property type="entry name" value="Glycogen Phosphorylase B"/>
    <property type="match status" value="2"/>
</dbReference>
<evidence type="ECO:0000313" key="4">
    <source>
        <dbReference type="Proteomes" id="UP001595826"/>
    </source>
</evidence>
<dbReference type="Proteomes" id="UP001595826">
    <property type="component" value="Unassembled WGS sequence"/>
</dbReference>
<dbReference type="EMBL" id="JBHSCY010000001">
    <property type="protein sequence ID" value="MFC4268510.1"/>
    <property type="molecule type" value="Genomic_DNA"/>
</dbReference>
<comment type="caution">
    <text evidence="3">The sequence shown here is derived from an EMBL/GenBank/DDBJ whole genome shotgun (WGS) entry which is preliminary data.</text>
</comment>
<evidence type="ECO:0000259" key="2">
    <source>
        <dbReference type="Pfam" id="PF00534"/>
    </source>
</evidence>
<dbReference type="RefSeq" id="WP_377409031.1">
    <property type="nucleotide sequence ID" value="NZ_JBHSCY010000001.1"/>
</dbReference>
<dbReference type="EC" id="2.4.-.-" evidence="3"/>
<organism evidence="3 4">
    <name type="scientific">Polaribacter marinivivus</name>
    <dbReference type="NCBI Taxonomy" id="1524260"/>
    <lineage>
        <taxon>Bacteria</taxon>
        <taxon>Pseudomonadati</taxon>
        <taxon>Bacteroidota</taxon>
        <taxon>Flavobacteriia</taxon>
        <taxon>Flavobacteriales</taxon>
        <taxon>Flavobacteriaceae</taxon>
    </lineage>
</organism>
<dbReference type="SUPFAM" id="SSF53756">
    <property type="entry name" value="UDP-Glycosyltransferase/glycogen phosphorylase"/>
    <property type="match status" value="1"/>
</dbReference>
<dbReference type="InterPro" id="IPR001296">
    <property type="entry name" value="Glyco_trans_1"/>
</dbReference>
<keyword evidence="4" id="KW-1185">Reference proteome</keyword>
<dbReference type="GO" id="GO:0016757">
    <property type="term" value="F:glycosyltransferase activity"/>
    <property type="evidence" value="ECO:0007669"/>
    <property type="project" value="UniProtKB-KW"/>
</dbReference>
<keyword evidence="3" id="KW-0328">Glycosyltransferase</keyword>
<evidence type="ECO:0000256" key="1">
    <source>
        <dbReference type="ARBA" id="ARBA00022679"/>
    </source>
</evidence>
<dbReference type="PANTHER" id="PTHR46401:SF2">
    <property type="entry name" value="GLYCOSYLTRANSFERASE WBBK-RELATED"/>
    <property type="match status" value="1"/>
</dbReference>
<sequence length="381" mass="43958">MQKKLSVLFLCGWYPSRVLPTNGDFIERHAKAVAKLNNVSVIHIVTDEKLAGKEEIIVSKEENLITYLAYVNLQKNVFLKALTFFKIFKKIYSKIDSIDVVHLNEIYPFGIFSLYLKKRFNKPYIISEHWTVYHQPQAKNISFFQNKISNLITKSAEFVCPVSNDLADSLKKIPLKGNYTKVPNVVNTDLFFPLEKKEERFTIIHISNMINEHKNVEGILHVISKLQSESIDFCLKLIGDNSIKYIDFAKRLGIDSKNIEFINQIPHKEIATHLQKADVFVLFSNYENLPCVILEAFSCGVPVISTNVGGIKEYFPENFGTLISKNNEELLLKEILNIYYKKHKIADKRIMHQYVKNNFSELVIANSFNNLYQKAVKNIAK</sequence>
<proteinExistence type="predicted"/>
<reference evidence="4" key="1">
    <citation type="journal article" date="2019" name="Int. J. Syst. Evol. Microbiol.">
        <title>The Global Catalogue of Microorganisms (GCM) 10K type strain sequencing project: providing services to taxonomists for standard genome sequencing and annotation.</title>
        <authorList>
            <consortium name="The Broad Institute Genomics Platform"/>
            <consortium name="The Broad Institute Genome Sequencing Center for Infectious Disease"/>
            <person name="Wu L."/>
            <person name="Ma J."/>
        </authorList>
    </citation>
    <scope>NUCLEOTIDE SEQUENCE [LARGE SCALE GENOMIC DNA]</scope>
    <source>
        <strain evidence="4">CECT 8655</strain>
    </source>
</reference>
<keyword evidence="1 3" id="KW-0808">Transferase</keyword>
<dbReference type="PANTHER" id="PTHR46401">
    <property type="entry name" value="GLYCOSYLTRANSFERASE WBBK-RELATED"/>
    <property type="match status" value="1"/>
</dbReference>
<protein>
    <submittedName>
        <fullName evidence="3">Glycosyltransferase family 4 protein</fullName>
        <ecNumber evidence="3">2.4.-.-</ecNumber>
    </submittedName>
</protein>
<accession>A0ABV8R950</accession>
<gene>
    <name evidence="3" type="ORF">ACFOWD_06300</name>
</gene>
<feature type="domain" description="Glycosyl transferase family 1" evidence="2">
    <location>
        <begin position="189"/>
        <end position="339"/>
    </location>
</feature>
<dbReference type="CDD" id="cd03801">
    <property type="entry name" value="GT4_PimA-like"/>
    <property type="match status" value="1"/>
</dbReference>
<name>A0ABV8R950_9FLAO</name>
<evidence type="ECO:0000313" key="3">
    <source>
        <dbReference type="EMBL" id="MFC4268510.1"/>
    </source>
</evidence>